<evidence type="ECO:0000313" key="2">
    <source>
        <dbReference type="Proteomes" id="UP001157502"/>
    </source>
</evidence>
<reference evidence="1" key="1">
    <citation type="submission" date="2021-05" db="EMBL/GenBank/DDBJ databases">
        <authorList>
            <person name="Pan Q."/>
            <person name="Jouanno E."/>
            <person name="Zahm M."/>
            <person name="Klopp C."/>
            <person name="Cabau C."/>
            <person name="Louis A."/>
            <person name="Berthelot C."/>
            <person name="Parey E."/>
            <person name="Roest Crollius H."/>
            <person name="Montfort J."/>
            <person name="Robinson-Rechavi M."/>
            <person name="Bouchez O."/>
            <person name="Lampietro C."/>
            <person name="Lopez Roques C."/>
            <person name="Donnadieu C."/>
            <person name="Postlethwait J."/>
            <person name="Bobe J."/>
            <person name="Dillon D."/>
            <person name="Chandos A."/>
            <person name="von Hippel F."/>
            <person name="Guiguen Y."/>
        </authorList>
    </citation>
    <scope>NUCLEOTIDE SEQUENCE</scope>
    <source>
        <strain evidence="1">YG-Jan2019</strain>
    </source>
</reference>
<evidence type="ECO:0000313" key="1">
    <source>
        <dbReference type="EMBL" id="KAJ8014098.1"/>
    </source>
</evidence>
<keyword evidence="2" id="KW-1185">Reference proteome</keyword>
<name>A0ACC2HDM0_DALPE</name>
<proteinExistence type="predicted"/>
<organism evidence="1 2">
    <name type="scientific">Dallia pectoralis</name>
    <name type="common">Alaska blackfish</name>
    <dbReference type="NCBI Taxonomy" id="75939"/>
    <lineage>
        <taxon>Eukaryota</taxon>
        <taxon>Metazoa</taxon>
        <taxon>Chordata</taxon>
        <taxon>Craniata</taxon>
        <taxon>Vertebrata</taxon>
        <taxon>Euteleostomi</taxon>
        <taxon>Actinopterygii</taxon>
        <taxon>Neopterygii</taxon>
        <taxon>Teleostei</taxon>
        <taxon>Protacanthopterygii</taxon>
        <taxon>Esociformes</taxon>
        <taxon>Umbridae</taxon>
        <taxon>Dallia</taxon>
    </lineage>
</organism>
<dbReference type="Proteomes" id="UP001157502">
    <property type="component" value="Chromosome 3"/>
</dbReference>
<protein>
    <submittedName>
        <fullName evidence="1">Uncharacterized protein</fullName>
    </submittedName>
</protein>
<accession>A0ACC2HDM0</accession>
<gene>
    <name evidence="1" type="ORF">DPEC_G00036720</name>
</gene>
<dbReference type="EMBL" id="CM055730">
    <property type="protein sequence ID" value="KAJ8014098.1"/>
    <property type="molecule type" value="Genomic_DNA"/>
</dbReference>
<comment type="caution">
    <text evidence="1">The sequence shown here is derived from an EMBL/GenBank/DDBJ whole genome shotgun (WGS) entry which is preliminary data.</text>
</comment>
<sequence length="179" mass="19897">MGERSTVEQQERPPSDGGLCNYAQKIGSCFGLDGKNETETGLLKWPGRGESPSGILAELYLECCTLLCGTAEGESGDMPTLTRLSKLCSSSRSHRADRPSRVKRQDSVKRLSVLEDGEVAEVLYLIPKVYMQQLPFINPNDYYLSERLIDIAPANLCPEELFSRARCLLPRPFQNVPTI</sequence>